<gene>
    <name evidence="4" type="ORF">CGZ93_10065</name>
</gene>
<dbReference type="PANTHER" id="PTHR31088">
    <property type="entry name" value="MEMBRANE-ASSOCIATED PROTEIN VIPP1, CHLOROPLASTIC"/>
    <property type="match status" value="1"/>
</dbReference>
<dbReference type="OrthoDB" id="9779630at2"/>
<evidence type="ECO:0000313" key="5">
    <source>
        <dbReference type="Proteomes" id="UP000216311"/>
    </source>
</evidence>
<dbReference type="InterPro" id="IPR007157">
    <property type="entry name" value="PspA_VIPP1"/>
</dbReference>
<organism evidence="4 5">
    <name type="scientific">Enemella dayhoffiae</name>
    <dbReference type="NCBI Taxonomy" id="2016507"/>
    <lineage>
        <taxon>Bacteria</taxon>
        <taxon>Bacillati</taxon>
        <taxon>Actinomycetota</taxon>
        <taxon>Actinomycetes</taxon>
        <taxon>Propionibacteriales</taxon>
        <taxon>Propionibacteriaceae</taxon>
        <taxon>Enemella</taxon>
    </lineage>
</organism>
<name>A0A255H2S6_9ACTN</name>
<protein>
    <submittedName>
        <fullName evidence="4">Phage shock protein A</fullName>
    </submittedName>
</protein>
<evidence type="ECO:0000256" key="1">
    <source>
        <dbReference type="ARBA" id="ARBA00043985"/>
    </source>
</evidence>
<feature type="compositionally biased region" description="Gly residues" evidence="3">
    <location>
        <begin position="245"/>
        <end position="255"/>
    </location>
</feature>
<reference evidence="4 5" key="1">
    <citation type="submission" date="2017-07" db="EMBL/GenBank/DDBJ databases">
        <title>Draft whole genome sequences of clinical Proprionibacteriaceae strains.</title>
        <authorList>
            <person name="Bernier A.-M."/>
            <person name="Bernard K."/>
            <person name="Domingo M.-C."/>
        </authorList>
    </citation>
    <scope>NUCLEOTIDE SEQUENCE [LARGE SCALE GENOMIC DNA]</scope>
    <source>
        <strain evidence="4 5">NML 130396</strain>
    </source>
</reference>
<dbReference type="PANTHER" id="PTHR31088:SF6">
    <property type="entry name" value="PHAGE SHOCK PROTEIN A"/>
    <property type="match status" value="1"/>
</dbReference>
<evidence type="ECO:0000256" key="2">
    <source>
        <dbReference type="SAM" id="Coils"/>
    </source>
</evidence>
<keyword evidence="2" id="KW-0175">Coiled coil</keyword>
<dbReference type="AlphaFoldDB" id="A0A255H2S6"/>
<keyword evidence="5" id="KW-1185">Reference proteome</keyword>
<accession>A0A255H2S6</accession>
<feature type="compositionally biased region" description="Polar residues" evidence="3">
    <location>
        <begin position="301"/>
        <end position="313"/>
    </location>
</feature>
<feature type="compositionally biased region" description="Low complexity" evidence="3">
    <location>
        <begin position="256"/>
        <end position="279"/>
    </location>
</feature>
<dbReference type="EMBL" id="NMVQ01000013">
    <property type="protein sequence ID" value="OYO21636.1"/>
    <property type="molecule type" value="Genomic_DNA"/>
</dbReference>
<dbReference type="Pfam" id="PF04012">
    <property type="entry name" value="PspA_IM30"/>
    <property type="match status" value="1"/>
</dbReference>
<sequence length="313" mass="33577">MSGFFQRMSTVFRAKADKALDKVEDPRETLDYSYQRQLELLQKVRRGVADVATSRKRVELQANQLNTQIDKLNTQAQKALEVGREDLAREALTRKSGIQGQLGELQAQHAQLQGEEEKLVKASQRLQAKVDAFRTKKETIKATYSAAEAQTRINEAFSGIGEEMGDVGLAVQRAEDKTAQMQARAGAMDELLASGVLDDVTGSTKDDITRELEALSSTSDVDNELAQMKAQLGSGGAGQRQSIGQGPGYAQGAGQQGAQQQAPGQAGQFGQAGPAQQGQGQQGQGQQGHAMPAGGDDFQAYPTQQQPGTEGQR</sequence>
<evidence type="ECO:0000313" key="4">
    <source>
        <dbReference type="EMBL" id="OYO21636.1"/>
    </source>
</evidence>
<dbReference type="Proteomes" id="UP000216311">
    <property type="component" value="Unassembled WGS sequence"/>
</dbReference>
<feature type="coiled-coil region" evidence="2">
    <location>
        <begin position="55"/>
        <end position="125"/>
    </location>
</feature>
<comment type="similarity">
    <text evidence="1">Belongs to the PspA/Vipp/IM30 family.</text>
</comment>
<comment type="caution">
    <text evidence="4">The sequence shown here is derived from an EMBL/GenBank/DDBJ whole genome shotgun (WGS) entry which is preliminary data.</text>
</comment>
<proteinExistence type="inferred from homology"/>
<feature type="region of interest" description="Disordered" evidence="3">
    <location>
        <begin position="231"/>
        <end position="313"/>
    </location>
</feature>
<evidence type="ECO:0000256" key="3">
    <source>
        <dbReference type="SAM" id="MobiDB-lite"/>
    </source>
</evidence>